<keyword evidence="4" id="KW-1185">Reference proteome</keyword>
<accession>A0A1W5ZQC1</accession>
<keyword evidence="3" id="KW-0255">Endonuclease</keyword>
<name>A0A1W5ZQC1_9BACI</name>
<dbReference type="SUPFAM" id="SSF82771">
    <property type="entry name" value="GIY-YIG endonuclease"/>
    <property type="match status" value="1"/>
</dbReference>
<dbReference type="InterPro" id="IPR000305">
    <property type="entry name" value="GIY-YIG_endonuc"/>
</dbReference>
<dbReference type="PANTHER" id="PTHR34477:SF1">
    <property type="entry name" value="UPF0213 PROTEIN YHBQ"/>
    <property type="match status" value="1"/>
</dbReference>
<dbReference type="GO" id="GO:0004519">
    <property type="term" value="F:endonuclease activity"/>
    <property type="evidence" value="ECO:0007669"/>
    <property type="project" value="UniProtKB-KW"/>
</dbReference>
<keyword evidence="3" id="KW-0540">Nuclease</keyword>
<feature type="domain" description="GIY-YIG" evidence="2">
    <location>
        <begin position="3"/>
        <end position="78"/>
    </location>
</feature>
<evidence type="ECO:0000256" key="1">
    <source>
        <dbReference type="ARBA" id="ARBA00007435"/>
    </source>
</evidence>
<proteinExistence type="inferred from homology"/>
<keyword evidence="3" id="KW-0378">Hydrolase</keyword>
<dbReference type="PROSITE" id="PS50164">
    <property type="entry name" value="GIY_YIG"/>
    <property type="match status" value="1"/>
</dbReference>
<dbReference type="Proteomes" id="UP000192527">
    <property type="component" value="Chromosome"/>
</dbReference>
<dbReference type="InterPro" id="IPR050190">
    <property type="entry name" value="UPF0213_domain"/>
</dbReference>
<sequence>MENEHVVYVLRCKDQTLYTGYTNNLEARLRKHEEGKGAKYTRGRGPFILEAVKTFETKKEAMQQEYRVKRMSRSQKEAWIIGESEGSMVDENTK</sequence>
<evidence type="ECO:0000313" key="4">
    <source>
        <dbReference type="Proteomes" id="UP000192527"/>
    </source>
</evidence>
<dbReference type="KEGG" id="hmn:HM131_00890"/>
<dbReference type="AlphaFoldDB" id="A0A1W5ZQC1"/>
<dbReference type="OrthoDB" id="9807770at2"/>
<comment type="similarity">
    <text evidence="1">Belongs to the UPF0213 family.</text>
</comment>
<dbReference type="CDD" id="cd10456">
    <property type="entry name" value="GIY-YIG_UPF0213"/>
    <property type="match status" value="1"/>
</dbReference>
<evidence type="ECO:0000313" key="3">
    <source>
        <dbReference type="EMBL" id="ARI75471.1"/>
    </source>
</evidence>
<gene>
    <name evidence="3" type="ORF">HM131_00890</name>
</gene>
<protein>
    <submittedName>
        <fullName evidence="3">Endonuclease</fullName>
    </submittedName>
</protein>
<dbReference type="STRING" id="402384.HM131_00890"/>
<dbReference type="Gene3D" id="3.40.1440.10">
    <property type="entry name" value="GIY-YIG endonuclease"/>
    <property type="match status" value="1"/>
</dbReference>
<organism evidence="3 4">
    <name type="scientific">Halobacillus mangrovi</name>
    <dbReference type="NCBI Taxonomy" id="402384"/>
    <lineage>
        <taxon>Bacteria</taxon>
        <taxon>Bacillati</taxon>
        <taxon>Bacillota</taxon>
        <taxon>Bacilli</taxon>
        <taxon>Bacillales</taxon>
        <taxon>Bacillaceae</taxon>
        <taxon>Halobacillus</taxon>
    </lineage>
</organism>
<dbReference type="EMBL" id="CP020772">
    <property type="protein sequence ID" value="ARI75471.1"/>
    <property type="molecule type" value="Genomic_DNA"/>
</dbReference>
<evidence type="ECO:0000259" key="2">
    <source>
        <dbReference type="PROSITE" id="PS50164"/>
    </source>
</evidence>
<dbReference type="RefSeq" id="WP_085027033.1">
    <property type="nucleotide sequence ID" value="NZ_CP020772.1"/>
</dbReference>
<dbReference type="PANTHER" id="PTHR34477">
    <property type="entry name" value="UPF0213 PROTEIN YHBQ"/>
    <property type="match status" value="1"/>
</dbReference>
<dbReference type="InterPro" id="IPR035901">
    <property type="entry name" value="GIY-YIG_endonuc_sf"/>
</dbReference>
<dbReference type="Pfam" id="PF01541">
    <property type="entry name" value="GIY-YIG"/>
    <property type="match status" value="1"/>
</dbReference>
<reference evidence="3 4" key="1">
    <citation type="submission" date="2017-04" db="EMBL/GenBank/DDBJ databases">
        <title>The whole genome sequencing and assembly of Halobacillus mangrovi strain.</title>
        <authorList>
            <person name="Lee S.-J."/>
            <person name="Park M.-K."/>
            <person name="Kim J.-Y."/>
            <person name="Lee Y.-J."/>
            <person name="Yi H."/>
            <person name="Bahn Y.-S."/>
            <person name="Kim J.F."/>
            <person name="Lee D.-W."/>
        </authorList>
    </citation>
    <scope>NUCLEOTIDE SEQUENCE [LARGE SCALE GENOMIC DNA]</scope>
    <source>
        <strain evidence="3 4">KTB 131</strain>
    </source>
</reference>